<dbReference type="NCBIfam" id="NF003339">
    <property type="entry name" value="PRK04351.1"/>
    <property type="match status" value="1"/>
</dbReference>
<dbReference type="HAMAP" id="MF_00745">
    <property type="entry name" value="SprT_like"/>
    <property type="match status" value="1"/>
</dbReference>
<name>A0ABT9ZY39_9BACI</name>
<evidence type="ECO:0000256" key="3">
    <source>
        <dbReference type="ARBA" id="ARBA00022833"/>
    </source>
</evidence>
<dbReference type="InterPro" id="IPR035240">
    <property type="entry name" value="SprT_Zn_ribbon"/>
</dbReference>
<reference evidence="6 7" key="1">
    <citation type="submission" date="2023-07" db="EMBL/GenBank/DDBJ databases">
        <title>Genomic Encyclopedia of Type Strains, Phase IV (KMG-IV): sequencing the most valuable type-strain genomes for metagenomic binning, comparative biology and taxonomic classification.</title>
        <authorList>
            <person name="Goeker M."/>
        </authorList>
    </citation>
    <scope>NUCLEOTIDE SEQUENCE [LARGE SCALE GENOMIC DNA]</scope>
    <source>
        <strain evidence="6 7">DSM 9768</strain>
    </source>
</reference>
<keyword evidence="7" id="KW-1185">Reference proteome</keyword>
<dbReference type="EMBL" id="JAUSUG010000014">
    <property type="protein sequence ID" value="MDQ0256147.1"/>
    <property type="molecule type" value="Genomic_DNA"/>
</dbReference>
<dbReference type="Pfam" id="PF17283">
    <property type="entry name" value="Zn_ribbon_SprT"/>
    <property type="match status" value="1"/>
</dbReference>
<dbReference type="SMART" id="SM00731">
    <property type="entry name" value="SprT"/>
    <property type="match status" value="1"/>
</dbReference>
<keyword evidence="2 4" id="KW-0479">Metal-binding</keyword>
<sequence length="167" mass="19800">MNENSEATMSDEELQKLVESISENDFKKPFKHKAFFNGRLRTTGGRYSLNTHHIEINPKQYSYYGLEELVKIIKHELCHYHLHLEGRGYQHKDKDFKVLLKEVGGSRFCQTLPNARRVVKKLYVYECKQCGITFKRKRRFDTRKYVCGKCKGRIKMVKTFSLQNVDE</sequence>
<feature type="binding site" evidence="4">
    <location>
        <position position="75"/>
    </location>
    <ligand>
        <name>Zn(2+)</name>
        <dbReference type="ChEBI" id="CHEBI:29105"/>
    </ligand>
</feature>
<accession>A0ABT9ZY39</accession>
<keyword evidence="3 4" id="KW-0862">Zinc</keyword>
<proteinExistence type="inferred from homology"/>
<dbReference type="InterPro" id="IPR023524">
    <property type="entry name" value="Uncharacterised_SprT-like"/>
</dbReference>
<evidence type="ECO:0000313" key="7">
    <source>
        <dbReference type="Proteomes" id="UP001230005"/>
    </source>
</evidence>
<feature type="active site" evidence="4">
    <location>
        <position position="76"/>
    </location>
</feature>
<gene>
    <name evidence="6" type="ORF">J2S74_003546</name>
</gene>
<evidence type="ECO:0000256" key="1">
    <source>
        <dbReference type="ARBA" id="ARBA00022490"/>
    </source>
</evidence>
<comment type="caution">
    <text evidence="6">The sequence shown here is derived from an EMBL/GenBank/DDBJ whole genome shotgun (WGS) entry which is preliminary data.</text>
</comment>
<dbReference type="Pfam" id="PF10263">
    <property type="entry name" value="SprT-like"/>
    <property type="match status" value="1"/>
</dbReference>
<dbReference type="InterPro" id="IPR006640">
    <property type="entry name" value="SprT-like_domain"/>
</dbReference>
<evidence type="ECO:0000256" key="2">
    <source>
        <dbReference type="ARBA" id="ARBA00022723"/>
    </source>
</evidence>
<protein>
    <recommendedName>
        <fullName evidence="4">Protein SprT-like</fullName>
    </recommendedName>
</protein>
<feature type="binding site" evidence="4">
    <location>
        <position position="79"/>
    </location>
    <ligand>
        <name>Zn(2+)</name>
        <dbReference type="ChEBI" id="CHEBI:29105"/>
    </ligand>
</feature>
<comment type="cofactor">
    <cofactor evidence="4">
        <name>Zn(2+)</name>
        <dbReference type="ChEBI" id="CHEBI:29105"/>
    </cofactor>
    <text evidence="4">Binds 1 zinc ion.</text>
</comment>
<feature type="domain" description="SprT-like" evidence="5">
    <location>
        <begin position="12"/>
        <end position="157"/>
    </location>
</feature>
<evidence type="ECO:0000256" key="4">
    <source>
        <dbReference type="HAMAP-Rule" id="MF_00745"/>
    </source>
</evidence>
<evidence type="ECO:0000259" key="5">
    <source>
        <dbReference type="SMART" id="SM00731"/>
    </source>
</evidence>
<evidence type="ECO:0000313" key="6">
    <source>
        <dbReference type="EMBL" id="MDQ0256147.1"/>
    </source>
</evidence>
<dbReference type="Proteomes" id="UP001230005">
    <property type="component" value="Unassembled WGS sequence"/>
</dbReference>
<keyword evidence="1 4" id="KW-0963">Cytoplasm</keyword>
<organism evidence="6 7">
    <name type="scientific">Evansella vedderi</name>
    <dbReference type="NCBI Taxonomy" id="38282"/>
    <lineage>
        <taxon>Bacteria</taxon>
        <taxon>Bacillati</taxon>
        <taxon>Bacillota</taxon>
        <taxon>Bacilli</taxon>
        <taxon>Bacillales</taxon>
        <taxon>Bacillaceae</taxon>
        <taxon>Evansella</taxon>
    </lineage>
</organism>
<comment type="subcellular location">
    <subcellularLocation>
        <location evidence="4">Cytoplasm</location>
    </subcellularLocation>
</comment>
<comment type="similarity">
    <text evidence="4">Belongs to the SprT family.</text>
</comment>